<organism evidence="1">
    <name type="scientific">Virus NIOZ-UU159</name>
    <dbReference type="NCBI Taxonomy" id="2763270"/>
    <lineage>
        <taxon>Viruses</taxon>
    </lineage>
</organism>
<accession>A0A7S9XGJ7</accession>
<proteinExistence type="predicted"/>
<name>A0A7S9XGJ7_9VIRU</name>
<protein>
    <submittedName>
        <fullName evidence="1">Uncharacterized protein</fullName>
    </submittedName>
</protein>
<gene>
    <name evidence="1" type="ORF">NIOZUU159_00218</name>
</gene>
<sequence length="154" mass="18051">MMKIVNLMLLYICYANAFIPSTNVLNKINVANSNICSSKKIIYNAVSLLRASIYNDKQKKWEPPVGYIPESQKNWKTPVSYTPKQKKIVDIIDKDIEDLFDEDALLTDISRETKYINNKFDKLLNDIEHMKYTVENIKKHNNIIHTKSEYYNID</sequence>
<dbReference type="EMBL" id="MW030598">
    <property type="protein sequence ID" value="QPI16723.1"/>
    <property type="molecule type" value="Genomic_DNA"/>
</dbReference>
<evidence type="ECO:0000313" key="1">
    <source>
        <dbReference type="EMBL" id="QPI16723.1"/>
    </source>
</evidence>
<reference evidence="1" key="1">
    <citation type="submission" date="2020-08" db="EMBL/GenBank/DDBJ databases">
        <title>Bridging the membrane lipid divide: bacteria of the FCB group superphylum have the potential to synthesize archaeal ether lipids.</title>
        <authorList>
            <person name="Villanueva L."/>
            <person name="von Meijenfeldt F.A.B."/>
            <person name="Westbye A.B."/>
            <person name="Yadav S."/>
            <person name="Hopmans E.C."/>
            <person name="Dutilh B.E."/>
            <person name="Sinninghe Damste J.S."/>
        </authorList>
    </citation>
    <scope>NUCLEOTIDE SEQUENCE</scope>
    <source>
        <strain evidence="1">NIOZ-UU159</strain>
    </source>
</reference>